<dbReference type="Gene3D" id="3.40.50.300">
    <property type="entry name" value="P-loop containing nucleotide triphosphate hydrolases"/>
    <property type="match status" value="1"/>
</dbReference>
<dbReference type="InterPro" id="IPR027417">
    <property type="entry name" value="P-loop_NTPase"/>
</dbReference>
<feature type="domain" description="IstB-like ATP-binding" evidence="1">
    <location>
        <begin position="10"/>
        <end position="99"/>
    </location>
</feature>
<dbReference type="Pfam" id="PF01695">
    <property type="entry name" value="IstB_IS21"/>
    <property type="match status" value="1"/>
</dbReference>
<proteinExistence type="predicted"/>
<comment type="caution">
    <text evidence="2">The sequence shown here is derived from an EMBL/GenBank/DDBJ whole genome shotgun (WGS) entry which is preliminary data.</text>
</comment>
<dbReference type="Proteomes" id="UP000886110">
    <property type="component" value="Unassembled WGS sequence"/>
</dbReference>
<accession>A0A7C5HG14</accession>
<dbReference type="EMBL" id="DRTB01000096">
    <property type="protein sequence ID" value="HHE04693.1"/>
    <property type="molecule type" value="Genomic_DNA"/>
</dbReference>
<evidence type="ECO:0000259" key="1">
    <source>
        <dbReference type="Pfam" id="PF01695"/>
    </source>
</evidence>
<protein>
    <recommendedName>
        <fullName evidence="1">IstB-like ATP-binding domain-containing protein</fullName>
    </recommendedName>
</protein>
<gene>
    <name evidence="2" type="ORF">ENL19_01365</name>
</gene>
<dbReference type="GO" id="GO:0005524">
    <property type="term" value="F:ATP binding"/>
    <property type="evidence" value="ECO:0007669"/>
    <property type="project" value="InterPro"/>
</dbReference>
<dbReference type="SUPFAM" id="SSF52540">
    <property type="entry name" value="P-loop containing nucleoside triphosphate hydrolases"/>
    <property type="match status" value="1"/>
</dbReference>
<dbReference type="AlphaFoldDB" id="A0A7C5HG14"/>
<name>A0A7C5HG14_UNCW3</name>
<sequence length="110" mass="12671">MYGVRHPSLIYYCQPKLLLVGEIGYILIDHHGAHLFFQLVSRRYEKGAMILTSNRSFSQWNEIFGDPVMATAILKRLLHHSTTINIKGNTYRLKEKVKAGLVKEREAQLS</sequence>
<organism evidence="2">
    <name type="scientific">candidate division WOR-3 bacterium</name>
    <dbReference type="NCBI Taxonomy" id="2052148"/>
    <lineage>
        <taxon>Bacteria</taxon>
        <taxon>Bacteria division WOR-3</taxon>
    </lineage>
</organism>
<reference evidence="2" key="1">
    <citation type="journal article" date="2020" name="mSystems">
        <title>Genome- and Community-Level Interaction Insights into Carbon Utilization and Element Cycling Functions of Hydrothermarchaeota in Hydrothermal Sediment.</title>
        <authorList>
            <person name="Zhou Z."/>
            <person name="Liu Y."/>
            <person name="Xu W."/>
            <person name="Pan J."/>
            <person name="Luo Z.H."/>
            <person name="Li M."/>
        </authorList>
    </citation>
    <scope>NUCLEOTIDE SEQUENCE [LARGE SCALE GENOMIC DNA]</scope>
    <source>
        <strain evidence="2">HyVt-74</strain>
    </source>
</reference>
<evidence type="ECO:0000313" key="2">
    <source>
        <dbReference type="EMBL" id="HHE04693.1"/>
    </source>
</evidence>
<dbReference type="InterPro" id="IPR002611">
    <property type="entry name" value="IstB_ATP-bd"/>
</dbReference>